<proteinExistence type="predicted"/>
<dbReference type="Proteomes" id="UP000031668">
    <property type="component" value="Unassembled WGS sequence"/>
</dbReference>
<sequence>MELPQWWTVNQDVLHYLNSFSVAQYLNITALFIMKLCIGKTWNLGNIIDVFVRCVNKTRCGSLKVREFRQFLTDVNEKYGEVLLRCAVRWLSKGKGTDKLFTNFCDEVYAFKMKLRLFIRQLTKGILDAFPTLMARLLE</sequence>
<accession>A0A0C2MN48</accession>
<reference evidence="1 2" key="1">
    <citation type="journal article" date="2014" name="Genome Biol. Evol.">
        <title>The genome of the myxosporean Thelohanellus kitauei shows adaptations to nutrient acquisition within its fish host.</title>
        <authorList>
            <person name="Yang Y."/>
            <person name="Xiong J."/>
            <person name="Zhou Z."/>
            <person name="Huo F."/>
            <person name="Miao W."/>
            <person name="Ran C."/>
            <person name="Liu Y."/>
            <person name="Zhang J."/>
            <person name="Feng J."/>
            <person name="Wang M."/>
            <person name="Wang M."/>
            <person name="Wang L."/>
            <person name="Yao B."/>
        </authorList>
    </citation>
    <scope>NUCLEOTIDE SEQUENCE [LARGE SCALE GENOMIC DNA]</scope>
    <source>
        <strain evidence="1">Wuqing</strain>
    </source>
</reference>
<evidence type="ECO:0000313" key="2">
    <source>
        <dbReference type="Proteomes" id="UP000031668"/>
    </source>
</evidence>
<evidence type="ECO:0000313" key="1">
    <source>
        <dbReference type="EMBL" id="KII65795.1"/>
    </source>
</evidence>
<dbReference type="EMBL" id="JWZT01003723">
    <property type="protein sequence ID" value="KII65795.1"/>
    <property type="molecule type" value="Genomic_DNA"/>
</dbReference>
<dbReference type="PANTHER" id="PTHR45913">
    <property type="entry name" value="EPM2A-INTERACTING PROTEIN 1"/>
    <property type="match status" value="1"/>
</dbReference>
<protein>
    <submittedName>
        <fullName evidence="1">Uncharacterized protein</fullName>
    </submittedName>
</protein>
<name>A0A0C2MN48_THEKT</name>
<gene>
    <name evidence="1" type="ORF">RF11_10315</name>
</gene>
<organism evidence="1 2">
    <name type="scientific">Thelohanellus kitauei</name>
    <name type="common">Myxosporean</name>
    <dbReference type="NCBI Taxonomy" id="669202"/>
    <lineage>
        <taxon>Eukaryota</taxon>
        <taxon>Metazoa</taxon>
        <taxon>Cnidaria</taxon>
        <taxon>Myxozoa</taxon>
        <taxon>Myxosporea</taxon>
        <taxon>Bivalvulida</taxon>
        <taxon>Platysporina</taxon>
        <taxon>Myxobolidae</taxon>
        <taxon>Thelohanellus</taxon>
    </lineage>
</organism>
<dbReference type="PANTHER" id="PTHR45913:SF11">
    <property type="entry name" value="EPM2A-INTERACTING PROTEIN 1"/>
    <property type="match status" value="1"/>
</dbReference>
<dbReference type="AlphaFoldDB" id="A0A0C2MN48"/>
<keyword evidence="2" id="KW-1185">Reference proteome</keyword>
<comment type="caution">
    <text evidence="1">The sequence shown here is derived from an EMBL/GenBank/DDBJ whole genome shotgun (WGS) entry which is preliminary data.</text>
</comment>